<dbReference type="GeneID" id="90076751"/>
<feature type="compositionally biased region" description="Low complexity" evidence="1">
    <location>
        <begin position="523"/>
        <end position="561"/>
    </location>
</feature>
<feature type="compositionally biased region" description="Polar residues" evidence="1">
    <location>
        <begin position="493"/>
        <end position="522"/>
    </location>
</feature>
<dbReference type="Gene3D" id="1.10.167.10">
    <property type="entry name" value="Regulator of G-protein Signalling 4, domain 2"/>
    <property type="match status" value="1"/>
</dbReference>
<evidence type="ECO:0000256" key="1">
    <source>
        <dbReference type="SAM" id="MobiDB-lite"/>
    </source>
</evidence>
<evidence type="ECO:0000313" key="4">
    <source>
        <dbReference type="Proteomes" id="UP001360560"/>
    </source>
</evidence>
<feature type="compositionally biased region" description="Basic and acidic residues" evidence="1">
    <location>
        <begin position="482"/>
        <end position="492"/>
    </location>
</feature>
<name>A0AAV5QV06_9ASCO</name>
<evidence type="ECO:0000259" key="2">
    <source>
        <dbReference type="Pfam" id="PF00615"/>
    </source>
</evidence>
<keyword evidence="4" id="KW-1185">Reference proteome</keyword>
<dbReference type="EMBL" id="BTFZ01000020">
    <property type="protein sequence ID" value="GMM38763.1"/>
    <property type="molecule type" value="Genomic_DNA"/>
</dbReference>
<organism evidence="3 4">
    <name type="scientific">Saccharomycopsis crataegensis</name>
    <dbReference type="NCBI Taxonomy" id="43959"/>
    <lineage>
        <taxon>Eukaryota</taxon>
        <taxon>Fungi</taxon>
        <taxon>Dikarya</taxon>
        <taxon>Ascomycota</taxon>
        <taxon>Saccharomycotina</taxon>
        <taxon>Saccharomycetes</taxon>
        <taxon>Saccharomycopsidaceae</taxon>
        <taxon>Saccharomycopsis</taxon>
    </lineage>
</organism>
<dbReference type="InterPro" id="IPR016137">
    <property type="entry name" value="RGS"/>
</dbReference>
<feature type="compositionally biased region" description="Polar residues" evidence="1">
    <location>
        <begin position="457"/>
        <end position="481"/>
    </location>
</feature>
<dbReference type="Pfam" id="PF00615">
    <property type="entry name" value="RGS"/>
    <property type="match status" value="1"/>
</dbReference>
<comment type="caution">
    <text evidence="3">The sequence shown here is derived from an EMBL/GenBank/DDBJ whole genome shotgun (WGS) entry which is preliminary data.</text>
</comment>
<dbReference type="InterPro" id="IPR036305">
    <property type="entry name" value="RGS_sf"/>
</dbReference>
<dbReference type="RefSeq" id="XP_064855758.1">
    <property type="nucleotide sequence ID" value="XM_064999686.1"/>
</dbReference>
<dbReference type="AlphaFoldDB" id="A0AAV5QV06"/>
<evidence type="ECO:0000313" key="3">
    <source>
        <dbReference type="EMBL" id="GMM38763.1"/>
    </source>
</evidence>
<gene>
    <name evidence="3" type="ORF">DASC09_061020</name>
</gene>
<proteinExistence type="predicted"/>
<feature type="domain" description="RGS" evidence="2">
    <location>
        <begin position="369"/>
        <end position="435"/>
    </location>
</feature>
<dbReference type="InterPro" id="IPR044926">
    <property type="entry name" value="RGS_subdomain_2"/>
</dbReference>
<protein>
    <recommendedName>
        <fullName evidence="2">RGS domain-containing protein</fullName>
    </recommendedName>
</protein>
<dbReference type="SUPFAM" id="SSF48097">
    <property type="entry name" value="Regulator of G-protein signaling, RGS"/>
    <property type="match status" value="1"/>
</dbReference>
<reference evidence="3 4" key="1">
    <citation type="journal article" date="2023" name="Elife">
        <title>Identification of key yeast species and microbe-microbe interactions impacting larval growth of Drosophila in the wild.</title>
        <authorList>
            <person name="Mure A."/>
            <person name="Sugiura Y."/>
            <person name="Maeda R."/>
            <person name="Honda K."/>
            <person name="Sakurai N."/>
            <person name="Takahashi Y."/>
            <person name="Watada M."/>
            <person name="Katoh T."/>
            <person name="Gotoh A."/>
            <person name="Gotoh Y."/>
            <person name="Taniguchi I."/>
            <person name="Nakamura K."/>
            <person name="Hayashi T."/>
            <person name="Katayama T."/>
            <person name="Uemura T."/>
            <person name="Hattori Y."/>
        </authorList>
    </citation>
    <scope>NUCLEOTIDE SEQUENCE [LARGE SCALE GENOMIC DNA]</scope>
    <source>
        <strain evidence="3 4">SC-9</strain>
    </source>
</reference>
<sequence length="605" mass="67113">MAGDTTKQRPGIKFTLEELVNCCYILDGINERDFRSYLTLINNDSAHTTKDYPKLLAQYLSKKKDPVSNVAGLKFLAPSESINDSFKHFRLNSQDNNTDGNNKPPSLVLKVQTSDGSLEKINPSRSNSTISETKTINSHDQLLLDRVQNLIEISKKFKQFVLKYRCEENLEFLIEIYNYEKIWNVCFADRRFSILKCKLPELNNINIAMYPQKKSVVSSHSHPSVQKSSIASSIDSNKLSAISGKSSAIIDAFSNMKGSFDVSSIVDIALVNSEINHGGYNSELSNDWDYEFAKKFDNSKINETPNPSSKDVLPPTQINIIEEIDPLCGAGDNQLLCPCDQATPTSPSNPVNPNLNDKLVDRVRGLLIEKWESLMDTFVNEDAPHQINLPQDVLDNIQSENKNQDVWYHSPSVLVPAKDSVVEILRDNIYNPFIKEFSKNLGKQEKHQKLAKPENTPPSTENISSASKTGDLSLISSNLSDKPTKIKTENIPKSDTSTIDSIEQFTKDSTSAPRTRPNSSQTSRSSKAPLSSSSFESADNNSAKSKSTTSPLSSTSKASSAMPAVPVKCPCGVIGTESSYSPKPPLNKKIGGWLRIKNLMQKQKH</sequence>
<feature type="region of interest" description="Disordered" evidence="1">
    <location>
        <begin position="444"/>
        <end position="568"/>
    </location>
</feature>
<accession>A0AAV5QV06</accession>
<dbReference type="Proteomes" id="UP001360560">
    <property type="component" value="Unassembled WGS sequence"/>
</dbReference>